<dbReference type="InterPro" id="IPR027396">
    <property type="entry name" value="DsrEFH-like"/>
</dbReference>
<accession>A0A364NPP0</accession>
<keyword evidence="1" id="KW-0732">Signal</keyword>
<gene>
    <name evidence="2" type="ORF">DN062_05840</name>
</gene>
<evidence type="ECO:0000313" key="2">
    <source>
        <dbReference type="EMBL" id="RAU18992.1"/>
    </source>
</evidence>
<dbReference type="RefSeq" id="WP_112158380.1">
    <property type="nucleotide sequence ID" value="NZ_QKRX01000003.1"/>
</dbReference>
<dbReference type="AlphaFoldDB" id="A0A364NPP0"/>
<organism evidence="2 3">
    <name type="scientific">Nitrincola tibetensis</name>
    <dbReference type="NCBI Taxonomy" id="2219697"/>
    <lineage>
        <taxon>Bacteria</taxon>
        <taxon>Pseudomonadati</taxon>
        <taxon>Pseudomonadota</taxon>
        <taxon>Gammaproteobacteria</taxon>
        <taxon>Oceanospirillales</taxon>
        <taxon>Oceanospirillaceae</taxon>
        <taxon>Nitrincola</taxon>
    </lineage>
</organism>
<keyword evidence="3" id="KW-1185">Reference proteome</keyword>
<protein>
    <submittedName>
        <fullName evidence="2">Uncharacterized protein</fullName>
    </submittedName>
</protein>
<proteinExistence type="predicted"/>
<dbReference type="SUPFAM" id="SSF75169">
    <property type="entry name" value="DsrEFH-like"/>
    <property type="match status" value="1"/>
</dbReference>
<dbReference type="Gene3D" id="3.40.1260.10">
    <property type="entry name" value="DsrEFH-like"/>
    <property type="match status" value="1"/>
</dbReference>
<feature type="signal peptide" evidence="1">
    <location>
        <begin position="1"/>
        <end position="23"/>
    </location>
</feature>
<evidence type="ECO:0000313" key="3">
    <source>
        <dbReference type="Proteomes" id="UP000250744"/>
    </source>
</evidence>
<evidence type="ECO:0000256" key="1">
    <source>
        <dbReference type="SAM" id="SignalP"/>
    </source>
</evidence>
<name>A0A364NPP0_9GAMM</name>
<dbReference type="EMBL" id="QKRX01000003">
    <property type="protein sequence ID" value="RAU18992.1"/>
    <property type="molecule type" value="Genomic_DNA"/>
</dbReference>
<comment type="caution">
    <text evidence="2">The sequence shown here is derived from an EMBL/GenBank/DDBJ whole genome shotgun (WGS) entry which is preliminary data.</text>
</comment>
<reference evidence="2 3" key="1">
    <citation type="submission" date="2018-06" db="EMBL/GenBank/DDBJ databases">
        <title>Nitrincola tibetense sp. nov., isolated from Lake XuguoCo on Tibetan Plateau.</title>
        <authorList>
            <person name="Xing P."/>
        </authorList>
    </citation>
    <scope>NUCLEOTIDE SEQUENCE [LARGE SCALE GENOMIC DNA]</scope>
    <source>
        <strain evidence="3">xg18</strain>
    </source>
</reference>
<dbReference type="Proteomes" id="UP000250744">
    <property type="component" value="Unassembled WGS sequence"/>
</dbReference>
<sequence length="144" mass="15041">MKRSILPALVLASSVVLSPLTFAESQTAESALILLNSADLQTQGMAMVLGNAMQGQGAQVDVLLCGPAGDLALKATENETLKPRDVTPEQLLMNLQKGGAKVEVCALYLPNSGNTEDALREGITPAAPPEVATKMLSSTKVFSF</sequence>
<feature type="chain" id="PRO_5016793125" evidence="1">
    <location>
        <begin position="24"/>
        <end position="144"/>
    </location>
</feature>
<dbReference type="OrthoDB" id="7361822at2"/>